<dbReference type="PANTHER" id="PTHR16099:SF5">
    <property type="entry name" value="NUCLEOTIDE TRIPHOSPHATE DIPHOSPHATASE NUDT15"/>
    <property type="match status" value="1"/>
</dbReference>
<sequence length="211" mass="23617">MDPYEKFKYTRVGVSNVIYNEAGKVLTGIRLGSHGSVSRFTGTLQFPGGHIEKGETTFSCARRETKEETGLDVLVDSMLFHPLPRDPSQLRAPPLVSLAAPGAAGPPEYLPLRLDVVARPWEARIVAATNDDFPAEGKHYITLFVRSVLADEAAVPVVLEKEKCSGWKWRSWKEIRDFEGELFAPLVALLRQFGENHEVFKKPDREKDVLL</sequence>
<dbReference type="EMBL" id="LAEV01001376">
    <property type="protein sequence ID" value="KKA28244.1"/>
    <property type="molecule type" value="Genomic_DNA"/>
</dbReference>
<comment type="caution">
    <text evidence="3">The sequence shown here is derived from an EMBL/GenBank/DDBJ whole genome shotgun (WGS) entry which is preliminary data.</text>
</comment>
<protein>
    <recommendedName>
        <fullName evidence="2">Nudix hydrolase domain-containing protein</fullName>
    </recommendedName>
</protein>
<dbReference type="OrthoDB" id="447842at2759"/>
<reference evidence="3 4" key="1">
    <citation type="submission" date="2015-03" db="EMBL/GenBank/DDBJ databases">
        <authorList>
            <person name="Radwan O."/>
            <person name="Al-Naeli F.A."/>
            <person name="Rendon G.A."/>
            <person name="Fields C."/>
        </authorList>
    </citation>
    <scope>NUCLEOTIDE SEQUENCE [LARGE SCALE GENOMIC DNA]</scope>
    <source>
        <strain evidence="3">CR-DP1</strain>
    </source>
</reference>
<dbReference type="InterPro" id="IPR020084">
    <property type="entry name" value="NUDIX_hydrolase_CS"/>
</dbReference>
<dbReference type="PROSITE" id="PS00893">
    <property type="entry name" value="NUDIX_BOX"/>
    <property type="match status" value="1"/>
</dbReference>
<dbReference type="GO" id="GO:0006203">
    <property type="term" value="P:dGTP catabolic process"/>
    <property type="evidence" value="ECO:0007669"/>
    <property type="project" value="TreeGrafter"/>
</dbReference>
<evidence type="ECO:0000259" key="2">
    <source>
        <dbReference type="PROSITE" id="PS51462"/>
    </source>
</evidence>
<gene>
    <name evidence="3" type="ORF">TD95_002429</name>
</gene>
<dbReference type="AlphaFoldDB" id="A0A0F4ZCH1"/>
<organism evidence="3 4">
    <name type="scientific">Thielaviopsis punctulata</name>
    <dbReference type="NCBI Taxonomy" id="72032"/>
    <lineage>
        <taxon>Eukaryota</taxon>
        <taxon>Fungi</taxon>
        <taxon>Dikarya</taxon>
        <taxon>Ascomycota</taxon>
        <taxon>Pezizomycotina</taxon>
        <taxon>Sordariomycetes</taxon>
        <taxon>Hypocreomycetidae</taxon>
        <taxon>Microascales</taxon>
        <taxon>Ceratocystidaceae</taxon>
        <taxon>Thielaviopsis</taxon>
    </lineage>
</organism>
<dbReference type="Pfam" id="PF00293">
    <property type="entry name" value="NUDIX"/>
    <property type="match status" value="1"/>
</dbReference>
<keyword evidence="4" id="KW-1185">Reference proteome</keyword>
<evidence type="ECO:0000313" key="4">
    <source>
        <dbReference type="Proteomes" id="UP000033483"/>
    </source>
</evidence>
<accession>A0A0F4ZCH1</accession>
<evidence type="ECO:0000313" key="3">
    <source>
        <dbReference type="EMBL" id="KKA28244.1"/>
    </source>
</evidence>
<evidence type="ECO:0000256" key="1">
    <source>
        <dbReference type="ARBA" id="ARBA00022801"/>
    </source>
</evidence>
<feature type="domain" description="Nudix hydrolase" evidence="2">
    <location>
        <begin position="9"/>
        <end position="195"/>
    </location>
</feature>
<dbReference type="Proteomes" id="UP000033483">
    <property type="component" value="Unassembled WGS sequence"/>
</dbReference>
<dbReference type="PANTHER" id="PTHR16099">
    <property type="entry name" value="8-OXO-DGTP DIPHOSPHATES NUDT15"/>
    <property type="match status" value="1"/>
</dbReference>
<dbReference type="Gene3D" id="3.90.79.10">
    <property type="entry name" value="Nucleoside Triphosphate Pyrophosphohydrolase"/>
    <property type="match status" value="1"/>
</dbReference>
<name>A0A0F4ZCH1_9PEZI</name>
<proteinExistence type="predicted"/>
<dbReference type="CDD" id="cd04678">
    <property type="entry name" value="NUDIX_MTH2_Nudt15"/>
    <property type="match status" value="1"/>
</dbReference>
<dbReference type="SUPFAM" id="SSF55811">
    <property type="entry name" value="Nudix"/>
    <property type="match status" value="1"/>
</dbReference>
<dbReference type="InterPro" id="IPR000086">
    <property type="entry name" value="NUDIX_hydrolase_dom"/>
</dbReference>
<dbReference type="PROSITE" id="PS51462">
    <property type="entry name" value="NUDIX"/>
    <property type="match status" value="1"/>
</dbReference>
<dbReference type="GO" id="GO:0035539">
    <property type="term" value="F:8-oxo-7,8-dihydrodeoxyguanosine triphosphate pyrophosphatase activity"/>
    <property type="evidence" value="ECO:0007669"/>
    <property type="project" value="TreeGrafter"/>
</dbReference>
<keyword evidence="1" id="KW-0378">Hydrolase</keyword>
<dbReference type="GO" id="GO:0005829">
    <property type="term" value="C:cytosol"/>
    <property type="evidence" value="ECO:0007669"/>
    <property type="project" value="TreeGrafter"/>
</dbReference>
<dbReference type="InterPro" id="IPR015797">
    <property type="entry name" value="NUDIX_hydrolase-like_dom_sf"/>
</dbReference>